<keyword evidence="2" id="KW-1185">Reference proteome</keyword>
<comment type="caution">
    <text evidence="1">The sequence shown here is derived from an EMBL/GenBank/DDBJ whole genome shotgun (WGS) entry which is preliminary data.</text>
</comment>
<proteinExistence type="predicted"/>
<evidence type="ECO:0000313" key="1">
    <source>
        <dbReference type="EMBL" id="CAE6854211.1"/>
    </source>
</evidence>
<accession>A0ABN7NC02</accession>
<sequence>MMVCKLMIEHTSERTKTDWPCAELHIAAAAAVAFEKDHGRLPLSLDELRSQGADIYLPRNFDLPGILYFRAGTDEPRLSWRDDVDSAAAYCSIDAALHERC</sequence>
<evidence type="ECO:0000313" key="2">
    <source>
        <dbReference type="Proteomes" id="UP000673821"/>
    </source>
</evidence>
<dbReference type="Proteomes" id="UP000673821">
    <property type="component" value="Unassembled WGS sequence"/>
</dbReference>
<organism evidence="1 2">
    <name type="scientific">Paraburkholderia nemoris</name>
    <dbReference type="NCBI Taxonomy" id="2793076"/>
    <lineage>
        <taxon>Bacteria</taxon>
        <taxon>Pseudomonadati</taxon>
        <taxon>Pseudomonadota</taxon>
        <taxon>Betaproteobacteria</taxon>
        <taxon>Burkholderiales</taxon>
        <taxon>Burkholderiaceae</taxon>
        <taxon>Paraburkholderia</taxon>
    </lineage>
</organism>
<reference evidence="1 2" key="1">
    <citation type="submission" date="2021-02" db="EMBL/GenBank/DDBJ databases">
        <authorList>
            <person name="Vanwijnsberghe S."/>
        </authorList>
    </citation>
    <scope>NUCLEOTIDE SEQUENCE [LARGE SCALE GENOMIC DNA]</scope>
    <source>
        <strain evidence="1 2">R-69776</strain>
    </source>
</reference>
<dbReference type="EMBL" id="CAJNBH010000040">
    <property type="protein sequence ID" value="CAE6854211.1"/>
    <property type="molecule type" value="Genomic_DNA"/>
</dbReference>
<name>A0ABN7NC02_9BURK</name>
<protein>
    <submittedName>
        <fullName evidence="1">Uncharacterized protein</fullName>
    </submittedName>
</protein>
<gene>
    <name evidence="1" type="ORF">R69776_07651</name>
</gene>